<evidence type="ECO:0000313" key="2">
    <source>
        <dbReference type="Proteomes" id="UP000199036"/>
    </source>
</evidence>
<protein>
    <submittedName>
        <fullName evidence="1">Uncharacterized protein</fullName>
    </submittedName>
</protein>
<accession>A0A1I5DIH9</accession>
<name>A0A1I5DIH9_9FLAO</name>
<keyword evidence="2" id="KW-1185">Reference proteome</keyword>
<gene>
    <name evidence="1" type="ORF">SAMN05421741_11614</name>
</gene>
<sequence>MKRLKSYRGDPTFITVFQNGYHLINNGYYIVRADKGTALDSSKKNNENVLIKINSDYYLFEMNDEVKKNNTFFDNLKRYNQISLRNISKEEYDNYRN</sequence>
<organism evidence="1 2">
    <name type="scientific">Paenimyroides ummariense</name>
    <dbReference type="NCBI Taxonomy" id="913024"/>
    <lineage>
        <taxon>Bacteria</taxon>
        <taxon>Pseudomonadati</taxon>
        <taxon>Bacteroidota</taxon>
        <taxon>Flavobacteriia</taxon>
        <taxon>Flavobacteriales</taxon>
        <taxon>Flavobacteriaceae</taxon>
        <taxon>Paenimyroides</taxon>
    </lineage>
</organism>
<dbReference type="Proteomes" id="UP000199036">
    <property type="component" value="Unassembled WGS sequence"/>
</dbReference>
<dbReference type="AlphaFoldDB" id="A0A1I5DIH9"/>
<evidence type="ECO:0000313" key="1">
    <source>
        <dbReference type="EMBL" id="SFN99049.1"/>
    </source>
</evidence>
<proteinExistence type="predicted"/>
<dbReference type="OrthoDB" id="1378901at2"/>
<dbReference type="RefSeq" id="WP_091524177.1">
    <property type="nucleotide sequence ID" value="NZ_FOVI01000016.1"/>
</dbReference>
<dbReference type="EMBL" id="FOVI01000016">
    <property type="protein sequence ID" value="SFN99049.1"/>
    <property type="molecule type" value="Genomic_DNA"/>
</dbReference>
<reference evidence="2" key="1">
    <citation type="submission" date="2016-10" db="EMBL/GenBank/DDBJ databases">
        <authorList>
            <person name="Varghese N."/>
            <person name="Submissions S."/>
        </authorList>
    </citation>
    <scope>NUCLEOTIDE SEQUENCE [LARGE SCALE GENOMIC DNA]</scope>
    <source>
        <strain evidence="2">DS-12</strain>
    </source>
</reference>